<sequence length="171" mass="19545">MTNRNPSPSKNKSTATRPPIPSRSSSYHAETQTEEQIDDAVQHKMCFSCYELELQIKELLDKIEETLAQLIANSTDRQRASDSHPRETPTYENSHTVPTLQHNPEILSHESSRNTFRSAKFSDPPKLSDGVKPRFEPWETGINLKFSFNTDHSEDEFSRTAYIYSLTEGNV</sequence>
<proteinExistence type="predicted"/>
<evidence type="ECO:0000256" key="1">
    <source>
        <dbReference type="SAM" id="MobiDB-lite"/>
    </source>
</evidence>
<gene>
    <name evidence="2" type="ORF">G7Y89_g2436</name>
</gene>
<feature type="compositionally biased region" description="Basic and acidic residues" evidence="1">
    <location>
        <begin position="76"/>
        <end position="89"/>
    </location>
</feature>
<reference evidence="2 3" key="1">
    <citation type="submission" date="2020-03" db="EMBL/GenBank/DDBJ databases">
        <title>Draft Genome Sequence of Cudoniella acicularis.</title>
        <authorList>
            <person name="Buettner E."/>
            <person name="Kellner H."/>
        </authorList>
    </citation>
    <scope>NUCLEOTIDE SEQUENCE [LARGE SCALE GENOMIC DNA]</scope>
    <source>
        <strain evidence="2 3">DSM 108380</strain>
    </source>
</reference>
<evidence type="ECO:0000313" key="2">
    <source>
        <dbReference type="EMBL" id="KAF4635668.1"/>
    </source>
</evidence>
<dbReference type="AlphaFoldDB" id="A0A8H4W641"/>
<feature type="compositionally biased region" description="Polar residues" evidence="1">
    <location>
        <begin position="1"/>
        <end position="30"/>
    </location>
</feature>
<comment type="caution">
    <text evidence="2">The sequence shown here is derived from an EMBL/GenBank/DDBJ whole genome shotgun (WGS) entry which is preliminary data.</text>
</comment>
<protein>
    <submittedName>
        <fullName evidence="2">Uncharacterized protein</fullName>
    </submittedName>
</protein>
<organism evidence="2 3">
    <name type="scientific">Cudoniella acicularis</name>
    <dbReference type="NCBI Taxonomy" id="354080"/>
    <lineage>
        <taxon>Eukaryota</taxon>
        <taxon>Fungi</taxon>
        <taxon>Dikarya</taxon>
        <taxon>Ascomycota</taxon>
        <taxon>Pezizomycotina</taxon>
        <taxon>Leotiomycetes</taxon>
        <taxon>Helotiales</taxon>
        <taxon>Tricladiaceae</taxon>
        <taxon>Cudoniella</taxon>
    </lineage>
</organism>
<evidence type="ECO:0000313" key="3">
    <source>
        <dbReference type="Proteomes" id="UP000566819"/>
    </source>
</evidence>
<dbReference type="EMBL" id="JAAMPI010000106">
    <property type="protein sequence ID" value="KAF4635668.1"/>
    <property type="molecule type" value="Genomic_DNA"/>
</dbReference>
<dbReference type="Proteomes" id="UP000566819">
    <property type="component" value="Unassembled WGS sequence"/>
</dbReference>
<feature type="compositionally biased region" description="Polar residues" evidence="1">
    <location>
        <begin position="90"/>
        <end position="102"/>
    </location>
</feature>
<feature type="region of interest" description="Disordered" evidence="1">
    <location>
        <begin position="1"/>
        <end position="36"/>
    </location>
</feature>
<feature type="region of interest" description="Disordered" evidence="1">
    <location>
        <begin position="72"/>
        <end position="132"/>
    </location>
</feature>
<keyword evidence="3" id="KW-1185">Reference proteome</keyword>
<accession>A0A8H4W641</accession>
<name>A0A8H4W641_9HELO</name>